<dbReference type="InterPro" id="IPR029045">
    <property type="entry name" value="ClpP/crotonase-like_dom_sf"/>
</dbReference>
<evidence type="ECO:0000313" key="4">
    <source>
        <dbReference type="Proteomes" id="UP001432027"/>
    </source>
</evidence>
<feature type="non-terminal residue" evidence="3">
    <location>
        <position position="1"/>
    </location>
</feature>
<proteinExistence type="inferred from homology"/>
<dbReference type="PROSITE" id="PS00166">
    <property type="entry name" value="ENOYL_COA_HYDRATASE"/>
    <property type="match status" value="1"/>
</dbReference>
<dbReference type="EMBL" id="BTSX01000006">
    <property type="protein sequence ID" value="GMT04863.1"/>
    <property type="molecule type" value="Genomic_DNA"/>
</dbReference>
<dbReference type="GO" id="GO:0003824">
    <property type="term" value="F:catalytic activity"/>
    <property type="evidence" value="ECO:0007669"/>
    <property type="project" value="InterPro"/>
</dbReference>
<dbReference type="InterPro" id="IPR018376">
    <property type="entry name" value="Enoyl-CoA_hyd/isom_CS"/>
</dbReference>
<evidence type="ECO:0000256" key="2">
    <source>
        <dbReference type="RuleBase" id="RU003707"/>
    </source>
</evidence>
<evidence type="ECO:0000256" key="1">
    <source>
        <dbReference type="ARBA" id="ARBA00005254"/>
    </source>
</evidence>
<dbReference type="NCBIfam" id="NF006108">
    <property type="entry name" value="PRK08259.1"/>
    <property type="match status" value="1"/>
</dbReference>
<dbReference type="Gene3D" id="1.10.287.2460">
    <property type="match status" value="1"/>
</dbReference>
<protein>
    <recommendedName>
        <fullName evidence="5">Ech-3</fullName>
    </recommendedName>
</protein>
<dbReference type="Pfam" id="PF00378">
    <property type="entry name" value="ECH_1"/>
    <property type="match status" value="1"/>
</dbReference>
<sequence length="280" mass="30308">FSVWFSTMFSRSITRSLATMAETTKQLVKSRLEDGIFVITINNPTRNNCVGHPTAKALVDAFEQFEADDNAKVAVLHGEGSNFCCGYDLKEVSEGGFVNADEQFLAKYRYMGPTAMALRKPLIAAVEGYAVAGGLEMSLLADLRVASSSARFGVFCRRVGVPLIDGGTVRLPKVIGLGGALDLILTGREVNAEEALSIGLVNRVVEKGKALEESIKLAKLIASHPNQCMLVDRTSVYNSLSTPNLKDALDFEYTEGVSVLNESIQGALKFMNRDCVNSKL</sequence>
<dbReference type="SUPFAM" id="SSF52096">
    <property type="entry name" value="ClpP/crotonase"/>
    <property type="match status" value="1"/>
</dbReference>
<comment type="similarity">
    <text evidence="1 2">Belongs to the enoyl-CoA hydratase/isomerase family.</text>
</comment>
<evidence type="ECO:0008006" key="5">
    <source>
        <dbReference type="Google" id="ProtNLM"/>
    </source>
</evidence>
<keyword evidence="4" id="KW-1185">Reference proteome</keyword>
<dbReference type="Gene3D" id="3.90.226.10">
    <property type="entry name" value="2-enoyl-CoA Hydratase, Chain A, domain 1"/>
    <property type="match status" value="1"/>
</dbReference>
<organism evidence="3 4">
    <name type="scientific">Pristionchus entomophagus</name>
    <dbReference type="NCBI Taxonomy" id="358040"/>
    <lineage>
        <taxon>Eukaryota</taxon>
        <taxon>Metazoa</taxon>
        <taxon>Ecdysozoa</taxon>
        <taxon>Nematoda</taxon>
        <taxon>Chromadorea</taxon>
        <taxon>Rhabditida</taxon>
        <taxon>Rhabditina</taxon>
        <taxon>Diplogasteromorpha</taxon>
        <taxon>Diplogasteroidea</taxon>
        <taxon>Neodiplogasteridae</taxon>
        <taxon>Pristionchus</taxon>
    </lineage>
</organism>
<comment type="caution">
    <text evidence="3">The sequence shown here is derived from an EMBL/GenBank/DDBJ whole genome shotgun (WGS) entry which is preliminary data.</text>
</comment>
<accession>A0AAV5UDX8</accession>
<reference evidence="3" key="1">
    <citation type="submission" date="2023-10" db="EMBL/GenBank/DDBJ databases">
        <title>Genome assembly of Pristionchus species.</title>
        <authorList>
            <person name="Yoshida K."/>
            <person name="Sommer R.J."/>
        </authorList>
    </citation>
    <scope>NUCLEOTIDE SEQUENCE</scope>
    <source>
        <strain evidence="3">RS0144</strain>
    </source>
</reference>
<dbReference type="PANTHER" id="PTHR43802">
    <property type="entry name" value="ENOYL-COA HYDRATASE"/>
    <property type="match status" value="1"/>
</dbReference>
<dbReference type="AlphaFoldDB" id="A0AAV5UDX8"/>
<dbReference type="PANTHER" id="PTHR43802:SF1">
    <property type="entry name" value="IP11341P-RELATED"/>
    <property type="match status" value="1"/>
</dbReference>
<name>A0AAV5UDX8_9BILA</name>
<dbReference type="InterPro" id="IPR001753">
    <property type="entry name" value="Enoyl-CoA_hydra/iso"/>
</dbReference>
<evidence type="ECO:0000313" key="3">
    <source>
        <dbReference type="EMBL" id="GMT04863.1"/>
    </source>
</evidence>
<gene>
    <name evidence="3" type="ORF">PENTCL1PPCAC_27037</name>
</gene>
<dbReference type="Proteomes" id="UP001432027">
    <property type="component" value="Unassembled WGS sequence"/>
</dbReference>
<dbReference type="CDD" id="cd06558">
    <property type="entry name" value="crotonase-like"/>
    <property type="match status" value="1"/>
</dbReference>